<dbReference type="EMBL" id="BARV01007088">
    <property type="protein sequence ID" value="GAI03545.1"/>
    <property type="molecule type" value="Genomic_DNA"/>
</dbReference>
<evidence type="ECO:0000313" key="1">
    <source>
        <dbReference type="EMBL" id="GAI03545.1"/>
    </source>
</evidence>
<dbReference type="InterPro" id="IPR032710">
    <property type="entry name" value="NTF2-like_dom_sf"/>
</dbReference>
<evidence type="ECO:0008006" key="2">
    <source>
        <dbReference type="Google" id="ProtNLM"/>
    </source>
</evidence>
<feature type="non-terminal residue" evidence="1">
    <location>
        <position position="1"/>
    </location>
</feature>
<name>X1LMC5_9ZZZZ</name>
<protein>
    <recommendedName>
        <fullName evidence="2">Ester cyclase</fullName>
    </recommendedName>
</protein>
<accession>X1LMC5</accession>
<organism evidence="1">
    <name type="scientific">marine sediment metagenome</name>
    <dbReference type="NCBI Taxonomy" id="412755"/>
    <lineage>
        <taxon>unclassified sequences</taxon>
        <taxon>metagenomes</taxon>
        <taxon>ecological metagenomes</taxon>
    </lineage>
</organism>
<sequence length="31" mass="3682">LVDGKIIEEWEIFDELGMMMQLGMELKPKEE</sequence>
<dbReference type="Gene3D" id="3.10.450.50">
    <property type="match status" value="1"/>
</dbReference>
<proteinExistence type="predicted"/>
<comment type="caution">
    <text evidence="1">The sequence shown here is derived from an EMBL/GenBank/DDBJ whole genome shotgun (WGS) entry which is preliminary data.</text>
</comment>
<reference evidence="1" key="1">
    <citation type="journal article" date="2014" name="Front. Microbiol.">
        <title>High frequency of phylogenetically diverse reductive dehalogenase-homologous genes in deep subseafloor sedimentary metagenomes.</title>
        <authorList>
            <person name="Kawai M."/>
            <person name="Futagami T."/>
            <person name="Toyoda A."/>
            <person name="Takaki Y."/>
            <person name="Nishi S."/>
            <person name="Hori S."/>
            <person name="Arai W."/>
            <person name="Tsubouchi T."/>
            <person name="Morono Y."/>
            <person name="Uchiyama I."/>
            <person name="Ito T."/>
            <person name="Fujiyama A."/>
            <person name="Inagaki F."/>
            <person name="Takami H."/>
        </authorList>
    </citation>
    <scope>NUCLEOTIDE SEQUENCE</scope>
    <source>
        <strain evidence="1">Expedition CK06-06</strain>
    </source>
</reference>
<dbReference type="SUPFAM" id="SSF54427">
    <property type="entry name" value="NTF2-like"/>
    <property type="match status" value="1"/>
</dbReference>
<dbReference type="AlphaFoldDB" id="X1LMC5"/>
<gene>
    <name evidence="1" type="ORF">S06H3_14487</name>
</gene>